<feature type="region of interest" description="Disordered" evidence="1">
    <location>
        <begin position="219"/>
        <end position="240"/>
    </location>
</feature>
<protein>
    <submittedName>
        <fullName evidence="2">Uncharacterized protein</fullName>
    </submittedName>
</protein>
<evidence type="ECO:0000313" key="2">
    <source>
        <dbReference type="EMBL" id="GBN19838.1"/>
    </source>
</evidence>
<keyword evidence="3" id="KW-1185">Reference proteome</keyword>
<dbReference type="Proteomes" id="UP000499080">
    <property type="component" value="Unassembled WGS sequence"/>
</dbReference>
<gene>
    <name evidence="2" type="ORF">AVEN_102884_1</name>
</gene>
<feature type="compositionally biased region" description="Basic and acidic residues" evidence="1">
    <location>
        <begin position="219"/>
        <end position="230"/>
    </location>
</feature>
<reference evidence="2 3" key="1">
    <citation type="journal article" date="2019" name="Sci. Rep.">
        <title>Orb-weaving spider Araneus ventricosus genome elucidates the spidroin gene catalogue.</title>
        <authorList>
            <person name="Kono N."/>
            <person name="Nakamura H."/>
            <person name="Ohtoshi R."/>
            <person name="Moran D.A.P."/>
            <person name="Shinohara A."/>
            <person name="Yoshida Y."/>
            <person name="Fujiwara M."/>
            <person name="Mori M."/>
            <person name="Tomita M."/>
            <person name="Arakawa K."/>
        </authorList>
    </citation>
    <scope>NUCLEOTIDE SEQUENCE [LARGE SCALE GENOMIC DNA]</scope>
</reference>
<proteinExistence type="predicted"/>
<sequence length="240" mass="28079">MIHCPYFNWLTRQQAIRNPLLFRIQNHTHLGAPESYWPIPPLYLQLQQEAELTAIRRLHLFSTLWQSSTWRFQKGKGWAVTSSRLSDRRTISLEAMEGSTYREPASTRKASKTEKVGREVAYFASGQEQNIDWRDDWQNYKITKYSFPGGTSPHEHTRDHATSLLHQLYHSAIRRVSKRQPTQDDRKSSWRYPSAKSLLSNKHLQHSLDQGTLATATRLTKESAESDERPIYLLRPRYPS</sequence>
<dbReference type="AlphaFoldDB" id="A0A4Y2LYF7"/>
<dbReference type="EMBL" id="BGPR01006532">
    <property type="protein sequence ID" value="GBN19838.1"/>
    <property type="molecule type" value="Genomic_DNA"/>
</dbReference>
<evidence type="ECO:0000313" key="3">
    <source>
        <dbReference type="Proteomes" id="UP000499080"/>
    </source>
</evidence>
<evidence type="ECO:0000256" key="1">
    <source>
        <dbReference type="SAM" id="MobiDB-lite"/>
    </source>
</evidence>
<name>A0A4Y2LYF7_ARAVE</name>
<organism evidence="2 3">
    <name type="scientific">Araneus ventricosus</name>
    <name type="common">Orbweaver spider</name>
    <name type="synonym">Epeira ventricosa</name>
    <dbReference type="NCBI Taxonomy" id="182803"/>
    <lineage>
        <taxon>Eukaryota</taxon>
        <taxon>Metazoa</taxon>
        <taxon>Ecdysozoa</taxon>
        <taxon>Arthropoda</taxon>
        <taxon>Chelicerata</taxon>
        <taxon>Arachnida</taxon>
        <taxon>Araneae</taxon>
        <taxon>Araneomorphae</taxon>
        <taxon>Entelegynae</taxon>
        <taxon>Araneoidea</taxon>
        <taxon>Araneidae</taxon>
        <taxon>Araneus</taxon>
    </lineage>
</organism>
<comment type="caution">
    <text evidence="2">The sequence shown here is derived from an EMBL/GenBank/DDBJ whole genome shotgun (WGS) entry which is preliminary data.</text>
</comment>
<accession>A0A4Y2LYF7</accession>